<accession>A0A3B1CPL6</accession>
<dbReference type="SUPFAM" id="SSF74942">
    <property type="entry name" value="YhbC-like, C-terminal domain"/>
    <property type="match status" value="1"/>
</dbReference>
<protein>
    <submittedName>
        <fullName evidence="1">Uncharacterized protein</fullName>
    </submittedName>
</protein>
<sequence length="60" mass="6586">MDHLQTLQGKAVALLYQGMRYTGKLLGVDDEQIYLQTRSGQVVLPISGISDVQALPQQKA</sequence>
<organism evidence="1">
    <name type="scientific">hydrothermal vent metagenome</name>
    <dbReference type="NCBI Taxonomy" id="652676"/>
    <lineage>
        <taxon>unclassified sequences</taxon>
        <taxon>metagenomes</taxon>
        <taxon>ecological metagenomes</taxon>
    </lineage>
</organism>
<reference evidence="1" key="1">
    <citation type="submission" date="2018-06" db="EMBL/GenBank/DDBJ databases">
        <authorList>
            <person name="Zhirakovskaya E."/>
        </authorList>
    </citation>
    <scope>NUCLEOTIDE SEQUENCE</scope>
</reference>
<gene>
    <name evidence="1" type="ORF">MNBD_NITROSPIRAE01-1878</name>
</gene>
<evidence type="ECO:0000313" key="1">
    <source>
        <dbReference type="EMBL" id="VAX32059.1"/>
    </source>
</evidence>
<name>A0A3B1CPL6_9ZZZZ</name>
<dbReference type="InterPro" id="IPR036847">
    <property type="entry name" value="RimP_C_sf"/>
</dbReference>
<dbReference type="EMBL" id="UOGF01000081">
    <property type="protein sequence ID" value="VAX32059.1"/>
    <property type="molecule type" value="Genomic_DNA"/>
</dbReference>
<proteinExistence type="predicted"/>
<dbReference type="AlphaFoldDB" id="A0A3B1CPL6"/>